<dbReference type="EMBL" id="JAXQNO010000002">
    <property type="protein sequence ID" value="KAK4802161.1"/>
    <property type="molecule type" value="Genomic_DNA"/>
</dbReference>
<gene>
    <name evidence="1" type="ORF">SAY86_000364</name>
</gene>
<keyword evidence="2" id="KW-1185">Reference proteome</keyword>
<evidence type="ECO:0000313" key="2">
    <source>
        <dbReference type="Proteomes" id="UP001346149"/>
    </source>
</evidence>
<protein>
    <submittedName>
        <fullName evidence="1">Uncharacterized protein</fullName>
    </submittedName>
</protein>
<comment type="caution">
    <text evidence="1">The sequence shown here is derived from an EMBL/GenBank/DDBJ whole genome shotgun (WGS) entry which is preliminary data.</text>
</comment>
<evidence type="ECO:0000313" key="1">
    <source>
        <dbReference type="EMBL" id="KAK4802161.1"/>
    </source>
</evidence>
<sequence length="71" mass="7989">MSEPHLCLRWVKRSLIYQRTMELHPSPSYSLPGTLQIEEPLPEDTAVDGLSPGRLRLVVEEVGMPLFSVVS</sequence>
<dbReference type="Proteomes" id="UP001346149">
    <property type="component" value="Unassembled WGS sequence"/>
</dbReference>
<dbReference type="AlphaFoldDB" id="A0AAN7MY04"/>
<proteinExistence type="predicted"/>
<organism evidence="1 2">
    <name type="scientific">Trapa natans</name>
    <name type="common">Water chestnut</name>
    <dbReference type="NCBI Taxonomy" id="22666"/>
    <lineage>
        <taxon>Eukaryota</taxon>
        <taxon>Viridiplantae</taxon>
        <taxon>Streptophyta</taxon>
        <taxon>Embryophyta</taxon>
        <taxon>Tracheophyta</taxon>
        <taxon>Spermatophyta</taxon>
        <taxon>Magnoliopsida</taxon>
        <taxon>eudicotyledons</taxon>
        <taxon>Gunneridae</taxon>
        <taxon>Pentapetalae</taxon>
        <taxon>rosids</taxon>
        <taxon>malvids</taxon>
        <taxon>Myrtales</taxon>
        <taxon>Lythraceae</taxon>
        <taxon>Trapa</taxon>
    </lineage>
</organism>
<name>A0AAN7MY04_TRANT</name>
<reference evidence="1 2" key="1">
    <citation type="journal article" date="2023" name="Hortic Res">
        <title>Pangenome of water caltrop reveals structural variations and asymmetric subgenome divergence after allopolyploidization.</title>
        <authorList>
            <person name="Zhang X."/>
            <person name="Chen Y."/>
            <person name="Wang L."/>
            <person name="Yuan Y."/>
            <person name="Fang M."/>
            <person name="Shi L."/>
            <person name="Lu R."/>
            <person name="Comes H.P."/>
            <person name="Ma Y."/>
            <person name="Chen Y."/>
            <person name="Huang G."/>
            <person name="Zhou Y."/>
            <person name="Zheng Z."/>
            <person name="Qiu Y."/>
        </authorList>
    </citation>
    <scope>NUCLEOTIDE SEQUENCE [LARGE SCALE GENOMIC DNA]</scope>
    <source>
        <strain evidence="1">F231</strain>
    </source>
</reference>
<accession>A0AAN7MY04</accession>